<gene>
    <name evidence="1" type="ORF">BDM02DRAFT_3117487</name>
</gene>
<evidence type="ECO:0000313" key="2">
    <source>
        <dbReference type="Proteomes" id="UP000886501"/>
    </source>
</evidence>
<protein>
    <submittedName>
        <fullName evidence="1">Uncharacterized protein</fullName>
    </submittedName>
</protein>
<name>A0ACB6ZC46_THEGA</name>
<organism evidence="1 2">
    <name type="scientific">Thelephora ganbajun</name>
    <name type="common">Ganba fungus</name>
    <dbReference type="NCBI Taxonomy" id="370292"/>
    <lineage>
        <taxon>Eukaryota</taxon>
        <taxon>Fungi</taxon>
        <taxon>Dikarya</taxon>
        <taxon>Basidiomycota</taxon>
        <taxon>Agaricomycotina</taxon>
        <taxon>Agaricomycetes</taxon>
        <taxon>Thelephorales</taxon>
        <taxon>Thelephoraceae</taxon>
        <taxon>Thelephora</taxon>
    </lineage>
</organism>
<dbReference type="Proteomes" id="UP000886501">
    <property type="component" value="Unassembled WGS sequence"/>
</dbReference>
<dbReference type="EMBL" id="MU118040">
    <property type="protein sequence ID" value="KAF9647132.1"/>
    <property type="molecule type" value="Genomic_DNA"/>
</dbReference>
<reference evidence="1" key="2">
    <citation type="journal article" date="2020" name="Nat. Commun.">
        <title>Large-scale genome sequencing of mycorrhizal fungi provides insights into the early evolution of symbiotic traits.</title>
        <authorList>
            <person name="Miyauchi S."/>
            <person name="Kiss E."/>
            <person name="Kuo A."/>
            <person name="Drula E."/>
            <person name="Kohler A."/>
            <person name="Sanchez-Garcia M."/>
            <person name="Morin E."/>
            <person name="Andreopoulos B."/>
            <person name="Barry K.W."/>
            <person name="Bonito G."/>
            <person name="Buee M."/>
            <person name="Carver A."/>
            <person name="Chen C."/>
            <person name="Cichocki N."/>
            <person name="Clum A."/>
            <person name="Culley D."/>
            <person name="Crous P.W."/>
            <person name="Fauchery L."/>
            <person name="Girlanda M."/>
            <person name="Hayes R.D."/>
            <person name="Keri Z."/>
            <person name="LaButti K."/>
            <person name="Lipzen A."/>
            <person name="Lombard V."/>
            <person name="Magnuson J."/>
            <person name="Maillard F."/>
            <person name="Murat C."/>
            <person name="Nolan M."/>
            <person name="Ohm R.A."/>
            <person name="Pangilinan J."/>
            <person name="Pereira M.F."/>
            <person name="Perotto S."/>
            <person name="Peter M."/>
            <person name="Pfister S."/>
            <person name="Riley R."/>
            <person name="Sitrit Y."/>
            <person name="Stielow J.B."/>
            <person name="Szollosi G."/>
            <person name="Zifcakova L."/>
            <person name="Stursova M."/>
            <person name="Spatafora J.W."/>
            <person name="Tedersoo L."/>
            <person name="Vaario L.M."/>
            <person name="Yamada A."/>
            <person name="Yan M."/>
            <person name="Wang P."/>
            <person name="Xu J."/>
            <person name="Bruns T."/>
            <person name="Baldrian P."/>
            <person name="Vilgalys R."/>
            <person name="Dunand C."/>
            <person name="Henrissat B."/>
            <person name="Grigoriev I.V."/>
            <person name="Hibbett D."/>
            <person name="Nagy L.G."/>
            <person name="Martin F.M."/>
        </authorList>
    </citation>
    <scope>NUCLEOTIDE SEQUENCE</scope>
    <source>
        <strain evidence="1">P2</strain>
    </source>
</reference>
<proteinExistence type="predicted"/>
<accession>A0ACB6ZC46</accession>
<keyword evidence="2" id="KW-1185">Reference proteome</keyword>
<evidence type="ECO:0000313" key="1">
    <source>
        <dbReference type="EMBL" id="KAF9647132.1"/>
    </source>
</evidence>
<reference evidence="1" key="1">
    <citation type="submission" date="2019-10" db="EMBL/GenBank/DDBJ databases">
        <authorList>
            <consortium name="DOE Joint Genome Institute"/>
            <person name="Kuo A."/>
            <person name="Miyauchi S."/>
            <person name="Kiss E."/>
            <person name="Drula E."/>
            <person name="Kohler A."/>
            <person name="Sanchez-Garcia M."/>
            <person name="Andreopoulos B."/>
            <person name="Barry K.W."/>
            <person name="Bonito G."/>
            <person name="Buee M."/>
            <person name="Carver A."/>
            <person name="Chen C."/>
            <person name="Cichocki N."/>
            <person name="Clum A."/>
            <person name="Culley D."/>
            <person name="Crous P.W."/>
            <person name="Fauchery L."/>
            <person name="Girlanda M."/>
            <person name="Hayes R."/>
            <person name="Keri Z."/>
            <person name="Labutti K."/>
            <person name="Lipzen A."/>
            <person name="Lombard V."/>
            <person name="Magnuson J."/>
            <person name="Maillard F."/>
            <person name="Morin E."/>
            <person name="Murat C."/>
            <person name="Nolan M."/>
            <person name="Ohm R."/>
            <person name="Pangilinan J."/>
            <person name="Pereira M."/>
            <person name="Perotto S."/>
            <person name="Peter M."/>
            <person name="Riley R."/>
            <person name="Sitrit Y."/>
            <person name="Stielow B."/>
            <person name="Szollosi G."/>
            <person name="Zifcakova L."/>
            <person name="Stursova M."/>
            <person name="Spatafora J.W."/>
            <person name="Tedersoo L."/>
            <person name="Vaario L.-M."/>
            <person name="Yamada A."/>
            <person name="Yan M."/>
            <person name="Wang P."/>
            <person name="Xu J."/>
            <person name="Bruns T."/>
            <person name="Baldrian P."/>
            <person name="Vilgalys R."/>
            <person name="Henrissat B."/>
            <person name="Grigoriev I.V."/>
            <person name="Hibbett D."/>
            <person name="Nagy L.G."/>
            <person name="Martin F.M."/>
        </authorList>
    </citation>
    <scope>NUCLEOTIDE SEQUENCE</scope>
    <source>
        <strain evidence="1">P2</strain>
    </source>
</reference>
<comment type="caution">
    <text evidence="1">The sequence shown here is derived from an EMBL/GenBank/DDBJ whole genome shotgun (WGS) entry which is preliminary data.</text>
</comment>
<sequence length="1130" mass="124411">MDSNNPVFWPNSSSMDFNSYGDHSMPTDYRQQSPAQLPYTHPGWSEGPDQGDQRIPDSTFNPTFQSSGPYLSQPNSYSASPGNLIPVQQQPLRIPFSSSNSASVNANSSGLPGDPFAQSNEEHRRRATGFPPQHHTVFSNQPPPQIPPQSALYHPGQTLDHPGGQAYCHQVLPLSDVGSESSTLDFLGSSSIQSRVPSQDGSFRSLDSPNNQQPLPLHTSPLQPRNGVGRTHDATGYWQAGPSPPAAASLKRVRSQEDYFAYDPTPSGDDYDQPKEDNNRTKSGACARCKNLKVKCEFKDDAETCRRCANGGHECVIPGRKKRRVPPKREHLLNEIRAQAAEIQRLMTQLQLANQQASAATTQGLISPPQDPLRPENPTRSPSRIGFASLPPEKPATTDQDVTMPKAEVLDWVTKAKESIEAFGGYIGIGTASVAKNLIGDSDDSTDSDEDNDERFLSARGSEDEGEGASVASEDRGFTPRHVSPEERGRRDTTLPSGQPATIPSHVAPFGLMANLLRKTGLDDNQGEKDVEKADEVGVARKDYFRAGTPDPTARITDVYHDMNPDILTGGIVTPVEVENLFKIYFDYMNPSLSIVDPMLYTAGNTYYRSPLLFTVICAIASRHFPENPKLYCKAMSCARRTAASSFIVGQKSIEMVIAYILLALYPVAMKRYEDDRSWVFLGMAIRVAMDLNLHVRSTVKPKDPLHARELLNRTRVWLNCYNVDRSMGTQHGRGPTIPNHDWIASHSEDWWKSSDQNIKGFDIHISAYTSELRVVSQFRAKIYSDPESPTGMNKNIDFETLACETDDDLVALREHWQPIFAANNDPTDLCSKFRTSLISLAISYARLVALSIGMKRHSGSTDDPFIIRCWHAACDVCFVVVNELNSPELRIFLRHGPDAQSVFAAFAAAFLVKLLHPKYIPVFTQQQRQESYNLIQRVIDALGSPEVAVDDKHGPKLYSRLLGGLLATVKLDAPYPGRKTPSRTHKPSSKNSSFASSVTSPSRSSISPAMSSVTHLNMSQIHQIQVDDGQNSPGDGSSGGSPSSMKGLNVQEFFAPPLPFDGELLHSMQNLTNSTEWEGMALPGWNWMGGLQPSGEMHQGIPPQGNYPPLPTSDVFATGDFSTPSFQRF</sequence>